<reference evidence="7" key="3">
    <citation type="submission" date="2025-09" db="UniProtKB">
        <authorList>
            <consortium name="Ensembl"/>
        </authorList>
    </citation>
    <scope>IDENTIFICATION</scope>
</reference>
<dbReference type="AlphaFoldDB" id="A0AAZ3NPJ5"/>
<evidence type="ECO:0000256" key="6">
    <source>
        <dbReference type="SAM" id="SignalP"/>
    </source>
</evidence>
<dbReference type="GO" id="GO:0005576">
    <property type="term" value="C:extracellular region"/>
    <property type="evidence" value="ECO:0007669"/>
    <property type="project" value="UniProtKB-SubCell"/>
</dbReference>
<dbReference type="PANTHER" id="PTHR15536">
    <property type="entry name" value="TACHYKININ-3"/>
    <property type="match status" value="1"/>
</dbReference>
<evidence type="ECO:0000313" key="8">
    <source>
        <dbReference type="Proteomes" id="UP000694402"/>
    </source>
</evidence>
<evidence type="ECO:0000256" key="1">
    <source>
        <dbReference type="ARBA" id="ARBA00004613"/>
    </source>
</evidence>
<feature type="signal peptide" evidence="6">
    <location>
        <begin position="1"/>
        <end position="26"/>
    </location>
</feature>
<dbReference type="GO" id="GO:0045777">
    <property type="term" value="P:positive regulation of blood pressure"/>
    <property type="evidence" value="ECO:0007669"/>
    <property type="project" value="TreeGrafter"/>
</dbReference>
<keyword evidence="4 6" id="KW-0732">Signal</keyword>
<dbReference type="Proteomes" id="UP000694402">
    <property type="component" value="Unassembled WGS sequence"/>
</dbReference>
<evidence type="ECO:0000256" key="3">
    <source>
        <dbReference type="ARBA" id="ARBA00022685"/>
    </source>
</evidence>
<dbReference type="GeneTree" id="ENSGT01030000235281"/>
<evidence type="ECO:0000256" key="2">
    <source>
        <dbReference type="ARBA" id="ARBA00022525"/>
    </source>
</evidence>
<reference evidence="7" key="2">
    <citation type="submission" date="2025-08" db="UniProtKB">
        <authorList>
            <consortium name="Ensembl"/>
        </authorList>
    </citation>
    <scope>IDENTIFICATION</scope>
</reference>
<keyword evidence="5" id="KW-0527">Neuropeptide</keyword>
<dbReference type="PANTHER" id="PTHR15536:SF1">
    <property type="entry name" value="TACHYKININ-3"/>
    <property type="match status" value="1"/>
</dbReference>
<feature type="chain" id="PRO_5044321037" description="Neuromedin-K" evidence="6">
    <location>
        <begin position="27"/>
        <end position="165"/>
    </location>
</feature>
<keyword evidence="3" id="KW-0165">Cleavage on pair of basic residues</keyword>
<dbReference type="Ensembl" id="ENSOTST00005152683.1">
    <property type="protein sequence ID" value="ENSOTSP00005106136.1"/>
    <property type="gene ID" value="ENSOTSG00005056579.1"/>
</dbReference>
<keyword evidence="8" id="KW-1185">Reference proteome</keyword>
<evidence type="ECO:0000256" key="5">
    <source>
        <dbReference type="ARBA" id="ARBA00023320"/>
    </source>
</evidence>
<keyword evidence="2" id="KW-0964">Secreted</keyword>
<evidence type="ECO:0000313" key="7">
    <source>
        <dbReference type="Ensembl" id="ENSOTSP00005106136.1"/>
    </source>
</evidence>
<name>A0AAZ3NPJ5_ONCTS</name>
<comment type="subcellular location">
    <subcellularLocation>
        <location evidence="1">Secreted</location>
    </subcellularLocation>
</comment>
<organism evidence="7 8">
    <name type="scientific">Oncorhynchus tshawytscha</name>
    <name type="common">Chinook salmon</name>
    <name type="synonym">Salmo tshawytscha</name>
    <dbReference type="NCBI Taxonomy" id="74940"/>
    <lineage>
        <taxon>Eukaryota</taxon>
        <taxon>Metazoa</taxon>
        <taxon>Chordata</taxon>
        <taxon>Craniata</taxon>
        <taxon>Vertebrata</taxon>
        <taxon>Euteleostomi</taxon>
        <taxon>Actinopterygii</taxon>
        <taxon>Neopterygii</taxon>
        <taxon>Teleostei</taxon>
        <taxon>Protacanthopterygii</taxon>
        <taxon>Salmoniformes</taxon>
        <taxon>Salmonidae</taxon>
        <taxon>Salmoninae</taxon>
        <taxon>Oncorhynchus</taxon>
    </lineage>
</organism>
<evidence type="ECO:0008006" key="9">
    <source>
        <dbReference type="Google" id="ProtNLM"/>
    </source>
</evidence>
<accession>A0AAZ3NPJ5</accession>
<sequence length="165" mass="18874">MMRHGCAQAILTFLVILISCPMESDCEEDSYNSILQDSPYYLSSDLTHFKRYRDIHDDTFVGLMGRRSAGVNELPSQRSKIRDMDDVFVGLLGRRSSGSAIPQPWRGEVYPQPRGGILIKKGRLRQICTRCIGSRLVPFIQPNTAKQTALRQTIYTFIRSYLIFH</sequence>
<proteinExistence type="predicted"/>
<evidence type="ECO:0000256" key="4">
    <source>
        <dbReference type="ARBA" id="ARBA00022729"/>
    </source>
</evidence>
<protein>
    <recommendedName>
        <fullName evidence="9">Neuromedin-K</fullName>
    </recommendedName>
</protein>
<dbReference type="InterPro" id="IPR003635">
    <property type="entry name" value="Neurokinin-B/TAC3"/>
</dbReference>
<dbReference type="PROSITE" id="PS51257">
    <property type="entry name" value="PROKAR_LIPOPROTEIN"/>
    <property type="match status" value="1"/>
</dbReference>
<dbReference type="GO" id="GO:0007218">
    <property type="term" value="P:neuropeptide signaling pathway"/>
    <property type="evidence" value="ECO:0007669"/>
    <property type="project" value="UniProtKB-KW"/>
</dbReference>
<dbReference type="GO" id="GO:0007217">
    <property type="term" value="P:tachykinin receptor signaling pathway"/>
    <property type="evidence" value="ECO:0007669"/>
    <property type="project" value="InterPro"/>
</dbReference>
<reference evidence="8" key="1">
    <citation type="journal article" date="2018" name="PLoS ONE">
        <title>Chinook salmon (Oncorhynchus tshawytscha) genome and transcriptome.</title>
        <authorList>
            <person name="Christensen K.A."/>
            <person name="Leong J.S."/>
            <person name="Sakhrani D."/>
            <person name="Biagi C.A."/>
            <person name="Minkley D.R."/>
            <person name="Withler R.E."/>
            <person name="Rondeau E.B."/>
            <person name="Koop B.F."/>
            <person name="Devlin R.H."/>
        </authorList>
    </citation>
    <scope>NUCLEOTIDE SEQUENCE [LARGE SCALE GENOMIC DNA]</scope>
</reference>